<dbReference type="EMBL" id="NGLE02000001">
    <property type="protein sequence ID" value="MEI5993155.1"/>
    <property type="molecule type" value="Genomic_DNA"/>
</dbReference>
<reference evidence="2 4" key="2">
    <citation type="submission" date="2018-07" db="EMBL/GenBank/DDBJ databases">
        <title>The Genome Sequence of Enterococcus sp. DIV0659b.</title>
        <authorList>
            <consortium name="The Broad Institute Genomics Platform"/>
            <consortium name="The Broad Institute Genomic Center for Infectious Diseases"/>
            <person name="Earl A."/>
            <person name="Manson A."/>
            <person name="Schwartman J."/>
            <person name="Gilmore M."/>
            <person name="Abouelleil A."/>
            <person name="Cao P."/>
            <person name="Chapman S."/>
            <person name="Cusick C."/>
            <person name="Shea T."/>
            <person name="Young S."/>
            <person name="Neafsey D."/>
            <person name="Nusbaum C."/>
            <person name="Birren B."/>
        </authorList>
    </citation>
    <scope>NUCLEOTIDE SEQUENCE [LARGE SCALE GENOMIC DNA]</scope>
    <source>
        <strain evidence="2 4">4G2_DIV0659</strain>
    </source>
</reference>
<gene>
    <name evidence="2" type="ORF">A5880_000696</name>
    <name evidence="3" type="ORF">A5880_002973</name>
</gene>
<sequence length="162" mass="18943">MKKRIKILLVADFNYSKYSIVKKVTAVLFVACCFVGIVMVLNFVTYLFGETEYDMLVIVSSFILGWYILGTIFEKLYKKLFSKRVKIIMSKGYITLWINEEERMIRKRQIRDIKAKVCSRPTRYGGRAMSTKLIIYTDTETFHFTSGEAVYEVEKLLKVVPN</sequence>
<dbReference type="Proteomes" id="UP000195139">
    <property type="component" value="Unassembled WGS sequence"/>
</dbReference>
<evidence type="ECO:0000313" key="4">
    <source>
        <dbReference type="Proteomes" id="UP000195139"/>
    </source>
</evidence>
<evidence type="ECO:0000256" key="1">
    <source>
        <dbReference type="SAM" id="Phobius"/>
    </source>
</evidence>
<dbReference type="RefSeq" id="WP_086331820.1">
    <property type="nucleotide sequence ID" value="NZ_NGLE02000001.1"/>
</dbReference>
<accession>A0A242C6R6</accession>
<keyword evidence="1" id="KW-1133">Transmembrane helix</keyword>
<evidence type="ECO:0000313" key="3">
    <source>
        <dbReference type="EMBL" id="OTO05798.1"/>
    </source>
</evidence>
<dbReference type="OrthoDB" id="2185410at2"/>
<dbReference type="EMBL" id="NGLE01000004">
    <property type="protein sequence ID" value="OTO05798.1"/>
    <property type="molecule type" value="Genomic_DNA"/>
</dbReference>
<dbReference type="STRING" id="1834181.A5880_002973"/>
<proteinExistence type="predicted"/>
<feature type="transmembrane region" description="Helical" evidence="1">
    <location>
        <begin position="26"/>
        <end position="49"/>
    </location>
</feature>
<keyword evidence="1" id="KW-0812">Transmembrane</keyword>
<protein>
    <submittedName>
        <fullName evidence="3">Uncharacterized protein</fullName>
    </submittedName>
</protein>
<feature type="transmembrane region" description="Helical" evidence="1">
    <location>
        <begin position="55"/>
        <end position="77"/>
    </location>
</feature>
<name>A0A242C6R6_9ENTE</name>
<keyword evidence="4" id="KW-1185">Reference proteome</keyword>
<keyword evidence="1" id="KW-0472">Membrane</keyword>
<evidence type="ECO:0000313" key="2">
    <source>
        <dbReference type="EMBL" id="MEI5993155.1"/>
    </source>
</evidence>
<dbReference type="AlphaFoldDB" id="A0A242C6R6"/>
<organism evidence="3">
    <name type="scientific">Candidatus Enterococcus mansonii</name>
    <dbReference type="NCBI Taxonomy" id="1834181"/>
    <lineage>
        <taxon>Bacteria</taxon>
        <taxon>Bacillati</taxon>
        <taxon>Bacillota</taxon>
        <taxon>Bacilli</taxon>
        <taxon>Lactobacillales</taxon>
        <taxon>Enterococcaceae</taxon>
        <taxon>Enterococcus</taxon>
    </lineage>
</organism>
<comment type="caution">
    <text evidence="3">The sequence shown here is derived from an EMBL/GenBank/DDBJ whole genome shotgun (WGS) entry which is preliminary data.</text>
</comment>
<reference evidence="3" key="1">
    <citation type="submission" date="2017-05" db="EMBL/GenBank/DDBJ databases">
        <title>The Genome Sequence of Enterococcus sp. 4G2_DIV0659.</title>
        <authorList>
            <consortium name="The Broad Institute Genomics Platform"/>
            <consortium name="The Broad Institute Genomic Center for Infectious Diseases"/>
            <person name="Earl A."/>
            <person name="Manson A."/>
            <person name="Schwartman J."/>
            <person name="Gilmore M."/>
            <person name="Abouelleil A."/>
            <person name="Cao P."/>
            <person name="Chapman S."/>
            <person name="Cusick C."/>
            <person name="Shea T."/>
            <person name="Young S."/>
            <person name="Neafsey D."/>
            <person name="Nusbaum C."/>
            <person name="Birren B."/>
        </authorList>
    </citation>
    <scope>NUCLEOTIDE SEQUENCE [LARGE SCALE GENOMIC DNA]</scope>
    <source>
        <strain evidence="3">4G2_DIV0659</strain>
    </source>
</reference>